<reference evidence="2 3" key="1">
    <citation type="submission" date="2017-08" db="EMBL/GenBank/DDBJ databases">
        <title>Salimicrobium alkalisoli sp. nov., isolated from saline alkaline soil.</title>
        <authorList>
            <person name="Zhang G."/>
            <person name="Xiong Q."/>
        </authorList>
    </citation>
    <scope>NUCLEOTIDE SEQUENCE [LARGE SCALE GENOMIC DNA]</scope>
    <source>
        <strain evidence="2 3">WN024</strain>
    </source>
</reference>
<feature type="domain" description="Peptidoglycan binding-like" evidence="1">
    <location>
        <begin position="154"/>
        <end position="211"/>
    </location>
</feature>
<dbReference type="Pfam" id="PF01471">
    <property type="entry name" value="PG_binding_1"/>
    <property type="match status" value="3"/>
</dbReference>
<name>A0ABX4HNL7_9BACI</name>
<feature type="domain" description="Peptidoglycan binding-like" evidence="1">
    <location>
        <begin position="86"/>
        <end position="139"/>
    </location>
</feature>
<dbReference type="EMBL" id="NSGH01000033">
    <property type="protein sequence ID" value="PBB04653.1"/>
    <property type="molecule type" value="Genomic_DNA"/>
</dbReference>
<dbReference type="Gene3D" id="1.10.101.10">
    <property type="entry name" value="PGBD-like superfamily/PGBD"/>
    <property type="match status" value="3"/>
</dbReference>
<keyword evidence="3" id="KW-1185">Reference proteome</keyword>
<sequence length="433" mass="47590">MNIDNQSINSNAAPRWIEMVQKQLIRENPSALPGYGVDGSYGPETVEWVEKFQSRKGLAVDGNAGPNTLATLRSAIDLLPGMDGRGIELLQKDLLYFDIQQSTVDGSYGPKTEQGVKDFQFLNNLEVDGFAGPNTLKTMDKYITDLIIQRGANGSHVRRIQNQLNEQSEVAISIAVDGSYGPGTKDAVETFQSAVNLNPDGIVTPRTMNLLDLEAMHPYTDEEKQERLESAGISSETVSQTTKDKYIQLVEDSAVFAASFSSVSLPKISNDVSVVRVNADTTLTDKIITVSGQVENNPNLNFYTHIDEHMDNIITHNVFDINGTRYSDLVKITSYDVMNEEVESTETSWVEIDNSLLETSLKYKRLEQESVQTAFSRGYEQWAICEGIGQISCAILLAGVATAGAGIACSAAWAFTTVVLSPDTCENIYYLFD</sequence>
<evidence type="ECO:0000259" key="1">
    <source>
        <dbReference type="Pfam" id="PF01471"/>
    </source>
</evidence>
<feature type="domain" description="Peptidoglycan binding-like" evidence="1">
    <location>
        <begin position="18"/>
        <end position="72"/>
    </location>
</feature>
<comment type="caution">
    <text evidence="2">The sequence shown here is derived from an EMBL/GenBank/DDBJ whole genome shotgun (WGS) entry which is preliminary data.</text>
</comment>
<accession>A0ABX4HNL7</accession>
<dbReference type="SUPFAM" id="SSF47090">
    <property type="entry name" value="PGBD-like"/>
    <property type="match status" value="3"/>
</dbReference>
<dbReference type="PANTHER" id="PTHR41533:SF1">
    <property type="entry name" value="L,D-TRANSPEPTIDASE YCBB-RELATED"/>
    <property type="match status" value="1"/>
</dbReference>
<dbReference type="Proteomes" id="UP000217561">
    <property type="component" value="Unassembled WGS sequence"/>
</dbReference>
<gene>
    <name evidence="2" type="ORF">CKW00_12955</name>
</gene>
<dbReference type="InterPro" id="IPR036365">
    <property type="entry name" value="PGBD-like_sf"/>
</dbReference>
<dbReference type="InterPro" id="IPR036366">
    <property type="entry name" value="PGBDSf"/>
</dbReference>
<proteinExistence type="predicted"/>
<evidence type="ECO:0000313" key="3">
    <source>
        <dbReference type="Proteomes" id="UP000217561"/>
    </source>
</evidence>
<dbReference type="PANTHER" id="PTHR41533">
    <property type="entry name" value="L,D-TRANSPEPTIDASE HI_1667-RELATED"/>
    <property type="match status" value="1"/>
</dbReference>
<organism evidence="2 3">
    <name type="scientific">Salimicrobium humidisoli</name>
    <dbReference type="NCBI Taxonomy" id="2029857"/>
    <lineage>
        <taxon>Bacteria</taxon>
        <taxon>Bacillati</taxon>
        <taxon>Bacillota</taxon>
        <taxon>Bacilli</taxon>
        <taxon>Bacillales</taxon>
        <taxon>Bacillaceae</taxon>
        <taxon>Salimicrobium</taxon>
    </lineage>
</organism>
<dbReference type="InterPro" id="IPR052905">
    <property type="entry name" value="LD-transpeptidase_YkuD-like"/>
</dbReference>
<dbReference type="RefSeq" id="WP_095822913.1">
    <property type="nucleotide sequence ID" value="NZ_NSGH01000033.1"/>
</dbReference>
<protein>
    <recommendedName>
        <fullName evidence="1">Peptidoglycan binding-like domain-containing protein</fullName>
    </recommendedName>
</protein>
<evidence type="ECO:0000313" key="2">
    <source>
        <dbReference type="EMBL" id="PBB04653.1"/>
    </source>
</evidence>
<dbReference type="InterPro" id="IPR002477">
    <property type="entry name" value="Peptidoglycan-bd-like"/>
</dbReference>